<accession>A0A9E4T2N1</accession>
<comment type="cofactor">
    <cofactor evidence="1">
        <name>Zn(2+)</name>
        <dbReference type="ChEBI" id="CHEBI:29105"/>
    </cofactor>
</comment>
<sequence length="225" mass="24583">MMNSLLFTIISFLVALAILIAVHEFGHFWVARKLGVKVLRFSIGFGKPLWKKTSQVDGTEYVVAAIPLGGYVKMLDEREAPVPEAMQNQAFNRQSLPVRSAIVVAGPLFNFLFAIFAFWLIFVTGDTGLKPLVGKVEEGSLAQQSGFVVGDRITSVAGQATPTWENVVYAMLSQALDKDTLQIGVTNPQQGERQVLLPSHDLATMAEEGQLLTNLGLTPDRPEIP</sequence>
<dbReference type="Pfam" id="PF02163">
    <property type="entry name" value="Peptidase_M50"/>
    <property type="match status" value="1"/>
</dbReference>
<dbReference type="NCBIfam" id="TIGR00054">
    <property type="entry name" value="RIP metalloprotease RseP"/>
    <property type="match status" value="1"/>
</dbReference>
<dbReference type="PANTHER" id="PTHR42837">
    <property type="entry name" value="REGULATOR OF SIGMA-E PROTEASE RSEP"/>
    <property type="match status" value="1"/>
</dbReference>
<feature type="non-terminal residue" evidence="13">
    <location>
        <position position="225"/>
    </location>
</feature>
<organism evidence="13 14">
    <name type="scientific">Candidatus Thiodiazotropha taylori</name>
    <dbReference type="NCBI Taxonomy" id="2792791"/>
    <lineage>
        <taxon>Bacteria</taxon>
        <taxon>Pseudomonadati</taxon>
        <taxon>Pseudomonadota</taxon>
        <taxon>Gammaproteobacteria</taxon>
        <taxon>Chromatiales</taxon>
        <taxon>Sedimenticolaceae</taxon>
        <taxon>Candidatus Thiodiazotropha</taxon>
    </lineage>
</organism>
<proteinExistence type="inferred from homology"/>
<gene>
    <name evidence="13" type="primary">rseP</name>
    <name evidence="13" type="ORF">JAZ07_17930</name>
</gene>
<comment type="similarity">
    <text evidence="3">Belongs to the peptidase M50B family.</text>
</comment>
<evidence type="ECO:0000256" key="1">
    <source>
        <dbReference type="ARBA" id="ARBA00001947"/>
    </source>
</evidence>
<protein>
    <submittedName>
        <fullName evidence="13">RIP metalloprotease RseP</fullName>
    </submittedName>
</protein>
<evidence type="ECO:0000313" key="14">
    <source>
        <dbReference type="Proteomes" id="UP000886667"/>
    </source>
</evidence>
<evidence type="ECO:0000256" key="3">
    <source>
        <dbReference type="ARBA" id="ARBA00007931"/>
    </source>
</evidence>
<feature type="domain" description="PDZ" evidence="12">
    <location>
        <begin position="117"/>
        <end position="189"/>
    </location>
</feature>
<evidence type="ECO:0000313" key="13">
    <source>
        <dbReference type="EMBL" id="MCG7948226.1"/>
    </source>
</evidence>
<dbReference type="InterPro" id="IPR001478">
    <property type="entry name" value="PDZ"/>
</dbReference>
<dbReference type="GO" id="GO:0016020">
    <property type="term" value="C:membrane"/>
    <property type="evidence" value="ECO:0007669"/>
    <property type="project" value="UniProtKB-SubCell"/>
</dbReference>
<dbReference type="EMBL" id="JAEPCM010000648">
    <property type="protein sequence ID" value="MCG7948226.1"/>
    <property type="molecule type" value="Genomic_DNA"/>
</dbReference>
<dbReference type="Proteomes" id="UP000886667">
    <property type="component" value="Unassembled WGS sequence"/>
</dbReference>
<comment type="caution">
    <text evidence="13">The sequence shown here is derived from an EMBL/GenBank/DDBJ whole genome shotgun (WGS) entry which is preliminary data.</text>
</comment>
<dbReference type="InterPro" id="IPR008915">
    <property type="entry name" value="Peptidase_M50"/>
</dbReference>
<keyword evidence="9 13" id="KW-0482">Metalloprotease</keyword>
<evidence type="ECO:0000256" key="2">
    <source>
        <dbReference type="ARBA" id="ARBA00004141"/>
    </source>
</evidence>
<evidence type="ECO:0000256" key="9">
    <source>
        <dbReference type="ARBA" id="ARBA00023049"/>
    </source>
</evidence>
<reference evidence="13" key="1">
    <citation type="journal article" date="2021" name="Proc. Natl. Acad. Sci. U.S.A.">
        <title>Global biogeography of chemosynthetic symbionts reveals both localized and globally distributed symbiont groups. .</title>
        <authorList>
            <person name="Osvatic J.T."/>
            <person name="Wilkins L.G.E."/>
            <person name="Leibrecht L."/>
            <person name="Leray M."/>
            <person name="Zauner S."/>
            <person name="Polzin J."/>
            <person name="Camacho Y."/>
            <person name="Gros O."/>
            <person name="van Gils J.A."/>
            <person name="Eisen J.A."/>
            <person name="Petersen J.M."/>
            <person name="Yuen B."/>
        </authorList>
    </citation>
    <scope>NUCLEOTIDE SEQUENCE</scope>
    <source>
        <strain evidence="13">MAGclacostrist064TRANS</strain>
    </source>
</reference>
<dbReference type="Gene3D" id="2.30.42.10">
    <property type="match status" value="1"/>
</dbReference>
<dbReference type="SUPFAM" id="SSF50156">
    <property type="entry name" value="PDZ domain-like"/>
    <property type="match status" value="1"/>
</dbReference>
<feature type="transmembrane region" description="Helical" evidence="11">
    <location>
        <begin position="101"/>
        <end position="122"/>
    </location>
</feature>
<evidence type="ECO:0000256" key="7">
    <source>
        <dbReference type="ARBA" id="ARBA00022833"/>
    </source>
</evidence>
<dbReference type="SMART" id="SM00228">
    <property type="entry name" value="PDZ"/>
    <property type="match status" value="1"/>
</dbReference>
<keyword evidence="6" id="KW-0378">Hydrolase</keyword>
<dbReference type="InterPro" id="IPR036034">
    <property type="entry name" value="PDZ_sf"/>
</dbReference>
<comment type="subcellular location">
    <subcellularLocation>
        <location evidence="2">Membrane</location>
        <topology evidence="2">Multi-pass membrane protein</topology>
    </subcellularLocation>
</comment>
<dbReference type="GO" id="GO:0004222">
    <property type="term" value="F:metalloendopeptidase activity"/>
    <property type="evidence" value="ECO:0007669"/>
    <property type="project" value="InterPro"/>
</dbReference>
<evidence type="ECO:0000259" key="12">
    <source>
        <dbReference type="SMART" id="SM00228"/>
    </source>
</evidence>
<evidence type="ECO:0000256" key="6">
    <source>
        <dbReference type="ARBA" id="ARBA00022801"/>
    </source>
</evidence>
<dbReference type="AlphaFoldDB" id="A0A9E4T2N1"/>
<dbReference type="CDD" id="cd06163">
    <property type="entry name" value="S2P-M50_PDZ_RseP-like"/>
    <property type="match status" value="1"/>
</dbReference>
<evidence type="ECO:0000256" key="4">
    <source>
        <dbReference type="ARBA" id="ARBA00022670"/>
    </source>
</evidence>
<dbReference type="GO" id="GO:0006508">
    <property type="term" value="P:proteolysis"/>
    <property type="evidence" value="ECO:0007669"/>
    <property type="project" value="UniProtKB-KW"/>
</dbReference>
<keyword evidence="4" id="KW-0645">Protease</keyword>
<keyword evidence="8 11" id="KW-1133">Transmembrane helix</keyword>
<keyword evidence="5 11" id="KW-0812">Transmembrane</keyword>
<evidence type="ECO:0000256" key="10">
    <source>
        <dbReference type="ARBA" id="ARBA00023136"/>
    </source>
</evidence>
<keyword evidence="7" id="KW-0862">Zinc</keyword>
<name>A0A9E4T2N1_9GAMM</name>
<evidence type="ECO:0000256" key="11">
    <source>
        <dbReference type="SAM" id="Phobius"/>
    </source>
</evidence>
<keyword evidence="10 11" id="KW-0472">Membrane</keyword>
<dbReference type="InterPro" id="IPR004387">
    <property type="entry name" value="Pept_M50_Zn"/>
</dbReference>
<dbReference type="PANTHER" id="PTHR42837:SF2">
    <property type="entry name" value="MEMBRANE METALLOPROTEASE ARASP2, CHLOROPLASTIC-RELATED"/>
    <property type="match status" value="1"/>
</dbReference>
<evidence type="ECO:0000256" key="8">
    <source>
        <dbReference type="ARBA" id="ARBA00022989"/>
    </source>
</evidence>
<evidence type="ECO:0000256" key="5">
    <source>
        <dbReference type="ARBA" id="ARBA00022692"/>
    </source>
</evidence>